<dbReference type="InterPro" id="IPR001878">
    <property type="entry name" value="Znf_CCHC"/>
</dbReference>
<sequence length="195" mass="22077">MHSAEIENEFETPRLTAQGRTLLVPLQQEPDHAARGSRYEFWSQKAMDNAQGDSGSTRHAMASCESETQRGRLDIGQRKSINNAIQVAYEYEAFQDDRRKHGTKLVCAVNENNNFGPNREIDLSGQIDDTLDCLAKIENNEKNKKTFSCYHCGVSGHLKRECPVLNNRSQRFQDNGPINPFPRKMADQMTAPGNY</sequence>
<evidence type="ECO:0000313" key="5">
    <source>
        <dbReference type="Proteomes" id="UP000507470"/>
    </source>
</evidence>
<dbReference type="EMBL" id="CACVKT020009691">
    <property type="protein sequence ID" value="CAC5422731.1"/>
    <property type="molecule type" value="Genomic_DNA"/>
</dbReference>
<evidence type="ECO:0000259" key="3">
    <source>
        <dbReference type="PROSITE" id="PS50158"/>
    </source>
</evidence>
<dbReference type="AlphaFoldDB" id="A0A6J8EU84"/>
<accession>A0A6J8EU84</accession>
<reference evidence="4 5" key="1">
    <citation type="submission" date="2020-06" db="EMBL/GenBank/DDBJ databases">
        <authorList>
            <person name="Li R."/>
            <person name="Bekaert M."/>
        </authorList>
    </citation>
    <scope>NUCLEOTIDE SEQUENCE [LARGE SCALE GENOMIC DNA]</scope>
    <source>
        <strain evidence="5">wild</strain>
    </source>
</reference>
<dbReference type="Proteomes" id="UP000507470">
    <property type="component" value="Unassembled WGS sequence"/>
</dbReference>
<dbReference type="PROSITE" id="PS50158">
    <property type="entry name" value="ZF_CCHC"/>
    <property type="match status" value="1"/>
</dbReference>
<keyword evidence="1" id="KW-0862">Zinc</keyword>
<dbReference type="SMART" id="SM00343">
    <property type="entry name" value="ZnF_C2HC"/>
    <property type="match status" value="1"/>
</dbReference>
<protein>
    <recommendedName>
        <fullName evidence="3">CCHC-type domain-containing protein</fullName>
    </recommendedName>
</protein>
<dbReference type="SUPFAM" id="SSF57756">
    <property type="entry name" value="Retrovirus zinc finger-like domains"/>
    <property type="match status" value="1"/>
</dbReference>
<keyword evidence="5" id="KW-1185">Reference proteome</keyword>
<evidence type="ECO:0000256" key="1">
    <source>
        <dbReference type="PROSITE-ProRule" id="PRU00047"/>
    </source>
</evidence>
<proteinExistence type="predicted"/>
<organism evidence="4 5">
    <name type="scientific">Mytilus coruscus</name>
    <name type="common">Sea mussel</name>
    <dbReference type="NCBI Taxonomy" id="42192"/>
    <lineage>
        <taxon>Eukaryota</taxon>
        <taxon>Metazoa</taxon>
        <taxon>Spiralia</taxon>
        <taxon>Lophotrochozoa</taxon>
        <taxon>Mollusca</taxon>
        <taxon>Bivalvia</taxon>
        <taxon>Autobranchia</taxon>
        <taxon>Pteriomorphia</taxon>
        <taxon>Mytilida</taxon>
        <taxon>Mytiloidea</taxon>
        <taxon>Mytilidae</taxon>
        <taxon>Mytilinae</taxon>
        <taxon>Mytilus</taxon>
    </lineage>
</organism>
<dbReference type="GO" id="GO:0003676">
    <property type="term" value="F:nucleic acid binding"/>
    <property type="evidence" value="ECO:0007669"/>
    <property type="project" value="InterPro"/>
</dbReference>
<dbReference type="InterPro" id="IPR036875">
    <property type="entry name" value="Znf_CCHC_sf"/>
</dbReference>
<feature type="region of interest" description="Disordered" evidence="2">
    <location>
        <begin position="171"/>
        <end position="195"/>
    </location>
</feature>
<dbReference type="Pfam" id="PF00098">
    <property type="entry name" value="zf-CCHC"/>
    <property type="match status" value="1"/>
</dbReference>
<dbReference type="OrthoDB" id="3863715at2759"/>
<name>A0A6J8EU84_MYTCO</name>
<dbReference type="GO" id="GO:0008270">
    <property type="term" value="F:zinc ion binding"/>
    <property type="evidence" value="ECO:0007669"/>
    <property type="project" value="UniProtKB-KW"/>
</dbReference>
<feature type="domain" description="CCHC-type" evidence="3">
    <location>
        <begin position="149"/>
        <end position="163"/>
    </location>
</feature>
<gene>
    <name evidence="4" type="ORF">MCOR_54764</name>
</gene>
<dbReference type="Gene3D" id="4.10.60.10">
    <property type="entry name" value="Zinc finger, CCHC-type"/>
    <property type="match status" value="1"/>
</dbReference>
<keyword evidence="1" id="KW-0863">Zinc-finger</keyword>
<evidence type="ECO:0000313" key="4">
    <source>
        <dbReference type="EMBL" id="CAC5422731.1"/>
    </source>
</evidence>
<evidence type="ECO:0000256" key="2">
    <source>
        <dbReference type="SAM" id="MobiDB-lite"/>
    </source>
</evidence>
<keyword evidence="1" id="KW-0479">Metal-binding</keyword>